<keyword evidence="2" id="KW-1185">Reference proteome</keyword>
<dbReference type="HOGENOM" id="CLU_1555680_0_0_1"/>
<organism evidence="1 2">
    <name type="scientific">Fusarium vanettenii (strain ATCC MYA-4622 / CBS 123669 / FGSC 9596 / NRRL 45880 / 77-13-4)</name>
    <name type="common">Fusarium solani subsp. pisi</name>
    <dbReference type="NCBI Taxonomy" id="660122"/>
    <lineage>
        <taxon>Eukaryota</taxon>
        <taxon>Fungi</taxon>
        <taxon>Dikarya</taxon>
        <taxon>Ascomycota</taxon>
        <taxon>Pezizomycotina</taxon>
        <taxon>Sordariomycetes</taxon>
        <taxon>Hypocreomycetidae</taxon>
        <taxon>Hypocreales</taxon>
        <taxon>Nectriaceae</taxon>
        <taxon>Fusarium</taxon>
        <taxon>Fusarium solani species complex</taxon>
        <taxon>Fusarium vanettenii</taxon>
    </lineage>
</organism>
<evidence type="ECO:0000313" key="2">
    <source>
        <dbReference type="Proteomes" id="UP000005206"/>
    </source>
</evidence>
<reference evidence="1 2" key="1">
    <citation type="journal article" date="2009" name="PLoS Genet.">
        <title>The genome of Nectria haematococca: contribution of supernumerary chromosomes to gene expansion.</title>
        <authorList>
            <person name="Coleman J.J."/>
            <person name="Rounsley S.D."/>
            <person name="Rodriguez-Carres M."/>
            <person name="Kuo A."/>
            <person name="Wasmann C.C."/>
            <person name="Grimwood J."/>
            <person name="Schmutz J."/>
            <person name="Taga M."/>
            <person name="White G.J."/>
            <person name="Zhou S."/>
            <person name="Schwartz D.C."/>
            <person name="Freitag M."/>
            <person name="Ma L.J."/>
            <person name="Danchin E.G."/>
            <person name="Henrissat B."/>
            <person name="Coutinho P.M."/>
            <person name="Nelson D.R."/>
            <person name="Straney D."/>
            <person name="Napoli C.A."/>
            <person name="Barker B.M."/>
            <person name="Gribskov M."/>
            <person name="Rep M."/>
            <person name="Kroken S."/>
            <person name="Molnar I."/>
            <person name="Rensing C."/>
            <person name="Kennell J.C."/>
            <person name="Zamora J."/>
            <person name="Farman M.L."/>
            <person name="Selker E.U."/>
            <person name="Salamov A."/>
            <person name="Shapiro H."/>
            <person name="Pangilinan J."/>
            <person name="Lindquist E."/>
            <person name="Lamers C."/>
            <person name="Grigoriev I.V."/>
            <person name="Geiser D.M."/>
            <person name="Covert S.F."/>
            <person name="Temporini E."/>
            <person name="Vanetten H.D."/>
        </authorList>
    </citation>
    <scope>NUCLEOTIDE SEQUENCE [LARGE SCALE GENOMIC DNA]</scope>
    <source>
        <strain evidence="2">ATCC MYA-4622 / CBS 123669 / FGSC 9596 / NRRL 45880 / 77-13-4</strain>
    </source>
</reference>
<evidence type="ECO:0000313" key="1">
    <source>
        <dbReference type="EMBL" id="EEU35116.1"/>
    </source>
</evidence>
<dbReference type="OrthoDB" id="5840532at2759"/>
<dbReference type="EMBL" id="GG698945">
    <property type="protein sequence ID" value="EEU35116.1"/>
    <property type="molecule type" value="Genomic_DNA"/>
</dbReference>
<dbReference type="InParanoid" id="C7ZLH2"/>
<dbReference type="GeneID" id="9679262"/>
<dbReference type="Proteomes" id="UP000005206">
    <property type="component" value="Chromosome 15"/>
</dbReference>
<dbReference type="RefSeq" id="XP_003040829.1">
    <property type="nucleotide sequence ID" value="XM_003040783.1"/>
</dbReference>
<dbReference type="KEGG" id="nhe:NECHADRAFT_88676"/>
<dbReference type="AlphaFoldDB" id="C7ZLH2"/>
<proteinExistence type="predicted"/>
<name>C7ZLH2_FUSV7</name>
<sequence length="172" mass="19097">MHLTLTPRKHIKTWSGKGLARVGVMSNLCPVSELRSDGLVRRYLQIQEASIHVFCVIPSLLRANKCDCNTVPDEPKAADRVQTYRAKQAWMVQEKGMSVKGASKISLEQVAEKEFWVLTHPEESKTVMTARALLLELSGALTELAGMEGGLPPFRDVGCLSPTLNMKDVFLF</sequence>
<protein>
    <submittedName>
        <fullName evidence="1">Uncharacterized protein</fullName>
    </submittedName>
</protein>
<accession>C7ZLH2</accession>
<gene>
    <name evidence="1" type="ORF">NECHADRAFT_88676</name>
</gene>
<dbReference type="VEuPathDB" id="FungiDB:NECHADRAFT_88676"/>